<keyword evidence="1" id="KW-0472">Membrane</keyword>
<keyword evidence="1" id="KW-0812">Transmembrane</keyword>
<dbReference type="Proteomes" id="UP001589896">
    <property type="component" value="Unassembled WGS sequence"/>
</dbReference>
<dbReference type="EC" id="3.4.-.-" evidence="3"/>
<feature type="transmembrane region" description="Helical" evidence="1">
    <location>
        <begin position="190"/>
        <end position="207"/>
    </location>
</feature>
<evidence type="ECO:0000256" key="1">
    <source>
        <dbReference type="SAM" id="Phobius"/>
    </source>
</evidence>
<protein>
    <submittedName>
        <fullName evidence="3">CPBP family intramembrane glutamic endopeptidase</fullName>
        <ecNumber evidence="3">3.4.-.-</ecNumber>
    </submittedName>
</protein>
<organism evidence="3 4">
    <name type="scientific">Lysobacter korlensis</name>
    <dbReference type="NCBI Taxonomy" id="553636"/>
    <lineage>
        <taxon>Bacteria</taxon>
        <taxon>Pseudomonadati</taxon>
        <taxon>Pseudomonadota</taxon>
        <taxon>Gammaproteobacteria</taxon>
        <taxon>Lysobacterales</taxon>
        <taxon>Lysobacteraceae</taxon>
        <taxon>Lysobacter</taxon>
    </lineage>
</organism>
<evidence type="ECO:0000313" key="4">
    <source>
        <dbReference type="Proteomes" id="UP001589896"/>
    </source>
</evidence>
<dbReference type="EMBL" id="JBHLTG010000003">
    <property type="protein sequence ID" value="MFC0679346.1"/>
    <property type="molecule type" value="Genomic_DNA"/>
</dbReference>
<feature type="transmembrane region" description="Helical" evidence="1">
    <location>
        <begin position="87"/>
        <end position="108"/>
    </location>
</feature>
<dbReference type="RefSeq" id="WP_386670009.1">
    <property type="nucleotide sequence ID" value="NZ_JBHLTG010000003.1"/>
</dbReference>
<evidence type="ECO:0000259" key="2">
    <source>
        <dbReference type="Pfam" id="PF02517"/>
    </source>
</evidence>
<dbReference type="Pfam" id="PF02517">
    <property type="entry name" value="Rce1-like"/>
    <property type="match status" value="1"/>
</dbReference>
<gene>
    <name evidence="3" type="ORF">ACFFGH_16040</name>
</gene>
<sequence>MEATALIPRKHVALVLLGFPAIATLISLLLLNKALLAWTGTDFNTSFWMLISAWYAVQVIAIAWIARLNGLSLAAFGLDIGSRRLRWMCIGYFVFALALVALIESAIATRGLDPMKIAQLSDYADLTPQSLSSRLVFVLMGFLAAVSEELVYRGFAINALTRRRIGRWAAVLIAAIPFVFQHGLKSLDQFWWFFGWALVFGALFVRTRNLYVNIAIHWLVILAALPAILQALR</sequence>
<feature type="transmembrane region" description="Helical" evidence="1">
    <location>
        <begin position="12"/>
        <end position="35"/>
    </location>
</feature>
<keyword evidence="4" id="KW-1185">Reference proteome</keyword>
<feature type="transmembrane region" description="Helical" evidence="1">
    <location>
        <begin position="47"/>
        <end position="66"/>
    </location>
</feature>
<feature type="domain" description="CAAX prenyl protease 2/Lysostaphin resistance protein A-like" evidence="2">
    <location>
        <begin position="134"/>
        <end position="220"/>
    </location>
</feature>
<evidence type="ECO:0000313" key="3">
    <source>
        <dbReference type="EMBL" id="MFC0679346.1"/>
    </source>
</evidence>
<feature type="transmembrane region" description="Helical" evidence="1">
    <location>
        <begin position="135"/>
        <end position="153"/>
    </location>
</feature>
<keyword evidence="3" id="KW-0378">Hydrolase</keyword>
<feature type="transmembrane region" description="Helical" evidence="1">
    <location>
        <begin position="165"/>
        <end position="184"/>
    </location>
</feature>
<proteinExistence type="predicted"/>
<name>A0ABV6RQW5_9GAMM</name>
<feature type="transmembrane region" description="Helical" evidence="1">
    <location>
        <begin position="214"/>
        <end position="232"/>
    </location>
</feature>
<accession>A0ABV6RQW5</accession>
<dbReference type="InterPro" id="IPR003675">
    <property type="entry name" value="Rce1/LyrA-like_dom"/>
</dbReference>
<keyword evidence="1" id="KW-1133">Transmembrane helix</keyword>
<reference evidence="3 4" key="1">
    <citation type="submission" date="2024-09" db="EMBL/GenBank/DDBJ databases">
        <authorList>
            <person name="Sun Q."/>
            <person name="Mori K."/>
        </authorList>
    </citation>
    <scope>NUCLEOTIDE SEQUENCE [LARGE SCALE GENOMIC DNA]</scope>
    <source>
        <strain evidence="3 4">KCTC 23076</strain>
    </source>
</reference>
<comment type="caution">
    <text evidence="3">The sequence shown here is derived from an EMBL/GenBank/DDBJ whole genome shotgun (WGS) entry which is preliminary data.</text>
</comment>
<dbReference type="GO" id="GO:0016787">
    <property type="term" value="F:hydrolase activity"/>
    <property type="evidence" value="ECO:0007669"/>
    <property type="project" value="UniProtKB-KW"/>
</dbReference>